<feature type="transmembrane region" description="Helical" evidence="9">
    <location>
        <begin position="159"/>
        <end position="183"/>
    </location>
</feature>
<feature type="transmembrane region" description="Helical" evidence="9">
    <location>
        <begin position="40"/>
        <end position="62"/>
    </location>
</feature>
<dbReference type="Proteomes" id="UP000051223">
    <property type="component" value="Unassembled WGS sequence"/>
</dbReference>
<evidence type="ECO:0000256" key="8">
    <source>
        <dbReference type="ARBA" id="ARBA00050025"/>
    </source>
</evidence>
<keyword evidence="5 9" id="KW-1133">Transmembrane helix</keyword>
<accession>A0A0R1Y4C2</accession>
<dbReference type="PROSITE" id="PS01219">
    <property type="entry name" value="AMMONIUM_TRANSP"/>
    <property type="match status" value="1"/>
</dbReference>
<feature type="transmembrane region" description="Helical" evidence="9">
    <location>
        <begin position="257"/>
        <end position="275"/>
    </location>
</feature>
<protein>
    <recommendedName>
        <fullName evidence="8 9">Ammonium transporter</fullName>
    </recommendedName>
</protein>
<dbReference type="eggNOG" id="COG0004">
    <property type="taxonomic scope" value="Bacteria"/>
</dbReference>
<dbReference type="PANTHER" id="PTHR43029:SF10">
    <property type="entry name" value="AMMONIUM TRANSPORTER MEP2"/>
    <property type="match status" value="1"/>
</dbReference>
<dbReference type="InterPro" id="IPR029020">
    <property type="entry name" value="Ammonium/urea_transptr"/>
</dbReference>
<reference evidence="11 12" key="1">
    <citation type="journal article" date="2015" name="Genome Announc.">
        <title>Expanding the biotechnology potential of lactobacilli through comparative genomics of 213 strains and associated genera.</title>
        <authorList>
            <person name="Sun Z."/>
            <person name="Harris H.M."/>
            <person name="McCann A."/>
            <person name="Guo C."/>
            <person name="Argimon S."/>
            <person name="Zhang W."/>
            <person name="Yang X."/>
            <person name="Jeffery I.B."/>
            <person name="Cooney J.C."/>
            <person name="Kagawa T.F."/>
            <person name="Liu W."/>
            <person name="Song Y."/>
            <person name="Salvetti E."/>
            <person name="Wrobel A."/>
            <person name="Rasinkangas P."/>
            <person name="Parkhill J."/>
            <person name="Rea M.C."/>
            <person name="O'Sullivan O."/>
            <person name="Ritari J."/>
            <person name="Douillard F.P."/>
            <person name="Paul Ross R."/>
            <person name="Yang R."/>
            <person name="Briner A.E."/>
            <person name="Felis G.E."/>
            <person name="de Vos W.M."/>
            <person name="Barrangou R."/>
            <person name="Klaenhammer T.R."/>
            <person name="Caufield P.W."/>
            <person name="Cui Y."/>
            <person name="Zhang H."/>
            <person name="O'Toole P.W."/>
        </authorList>
    </citation>
    <scope>NUCLEOTIDE SEQUENCE [LARGE SCALE GENOMIC DNA]</scope>
    <source>
        <strain evidence="11 12">DSM 5661</strain>
    </source>
</reference>
<evidence type="ECO:0000256" key="9">
    <source>
        <dbReference type="RuleBase" id="RU362002"/>
    </source>
</evidence>
<feature type="transmembrane region" description="Helical" evidence="9">
    <location>
        <begin position="226"/>
        <end position="245"/>
    </location>
</feature>
<comment type="similarity">
    <text evidence="2 9">Belongs to the ammonia transporter channel (TC 1.A.11.2) family.</text>
</comment>
<dbReference type="InterPro" id="IPR001905">
    <property type="entry name" value="Ammonium_transpt"/>
</dbReference>
<gene>
    <name evidence="11" type="ORF">FC39_GL000486</name>
</gene>
<dbReference type="EMBL" id="AZGI01000092">
    <property type="protein sequence ID" value="KRM37034.1"/>
    <property type="molecule type" value="Genomic_DNA"/>
</dbReference>
<organism evidence="11 12">
    <name type="scientific">Lactobacillus hamsteri DSM 5661 = JCM 6256</name>
    <dbReference type="NCBI Taxonomy" id="1423754"/>
    <lineage>
        <taxon>Bacteria</taxon>
        <taxon>Bacillati</taxon>
        <taxon>Bacillota</taxon>
        <taxon>Bacilli</taxon>
        <taxon>Lactobacillales</taxon>
        <taxon>Lactobacillaceae</taxon>
        <taxon>Lactobacillus</taxon>
    </lineage>
</organism>
<comment type="subcellular location">
    <subcellularLocation>
        <location evidence="9">Cell membrane</location>
        <topology evidence="9">Multi-pass membrane protein</topology>
    </subcellularLocation>
    <subcellularLocation>
        <location evidence="1">Membrane</location>
        <topology evidence="1">Multi-pass membrane protein</topology>
    </subcellularLocation>
</comment>
<feature type="transmembrane region" description="Helical" evidence="9">
    <location>
        <begin position="353"/>
        <end position="376"/>
    </location>
</feature>
<feature type="transmembrane region" description="Helical" evidence="9">
    <location>
        <begin position="281"/>
        <end position="301"/>
    </location>
</feature>
<comment type="caution">
    <text evidence="11">The sequence shown here is derived from an EMBL/GenBank/DDBJ whole genome shotgun (WGS) entry which is preliminary data.</text>
</comment>
<dbReference type="NCBIfam" id="TIGR00836">
    <property type="entry name" value="amt"/>
    <property type="match status" value="1"/>
</dbReference>
<evidence type="ECO:0000313" key="12">
    <source>
        <dbReference type="Proteomes" id="UP000051223"/>
    </source>
</evidence>
<evidence type="ECO:0000313" key="11">
    <source>
        <dbReference type="EMBL" id="KRM37034.1"/>
    </source>
</evidence>
<dbReference type="GO" id="GO:0005886">
    <property type="term" value="C:plasma membrane"/>
    <property type="evidence" value="ECO:0007669"/>
    <property type="project" value="UniProtKB-SubCell"/>
</dbReference>
<evidence type="ECO:0000256" key="1">
    <source>
        <dbReference type="ARBA" id="ARBA00004141"/>
    </source>
</evidence>
<dbReference type="InterPro" id="IPR018047">
    <property type="entry name" value="Ammonium_transpt_CS"/>
</dbReference>
<evidence type="ECO:0000256" key="7">
    <source>
        <dbReference type="ARBA" id="ARBA00023177"/>
    </source>
</evidence>
<proteinExistence type="inferred from homology"/>
<evidence type="ECO:0000256" key="2">
    <source>
        <dbReference type="ARBA" id="ARBA00005887"/>
    </source>
</evidence>
<dbReference type="OrthoDB" id="9814202at2"/>
<dbReference type="InterPro" id="IPR024041">
    <property type="entry name" value="NH4_transpt_AmtB-like_dom"/>
</dbReference>
<feature type="transmembrane region" description="Helical" evidence="9">
    <location>
        <begin position="97"/>
        <end position="119"/>
    </location>
</feature>
<keyword evidence="6 9" id="KW-0472">Membrane</keyword>
<dbReference type="RefSeq" id="WP_035438270.1">
    <property type="nucleotide sequence ID" value="NZ_AZGI01000092.1"/>
</dbReference>
<dbReference type="STRING" id="1423754.FC39_GL000486"/>
<feature type="transmembrane region" description="Helical" evidence="9">
    <location>
        <begin position="313"/>
        <end position="333"/>
    </location>
</feature>
<keyword evidence="4 9" id="KW-0812">Transmembrane</keyword>
<dbReference type="PANTHER" id="PTHR43029">
    <property type="entry name" value="AMMONIUM TRANSPORTER MEP2"/>
    <property type="match status" value="1"/>
</dbReference>
<evidence type="ECO:0000259" key="10">
    <source>
        <dbReference type="Pfam" id="PF00909"/>
    </source>
</evidence>
<dbReference type="GO" id="GO:0008519">
    <property type="term" value="F:ammonium channel activity"/>
    <property type="evidence" value="ECO:0007669"/>
    <property type="project" value="InterPro"/>
</dbReference>
<sequence length="407" mass="44123">MNQANTVFLMISTILVFFMTPGLAFFYGGLVSKKNVVNTMASVFVITGIAIILFAAFGYNIAFGKNVFGVFGFDRSFFLSKVDLTAMYSKDLGITNASYLLFQMMFSIITPALFVGAVVGRMKFRYLLSFLVIWSVLVYYPMVHMVWSPDGILAKMGMIDFAGGTVVHINAGITALLLSIAVGPRLKENVTSEHYSLSWVLLGTSILWIGWYGFNVGSAFAINKVALQAFLTTTIATGASMLTWLVLELKFRGKPSLIGICTGTLCGLVGITPAAGYVSGAGAFFIGVICTCASYLFINFAKNKIKLDDPLDAFGCHGVSGIMGSILTGLFASKSVNADIPENGLFYNGGWHLFLVQSGGTLITIIFVTILTLLIVKILNFFMAIRVSPEEEMQGLDLAEHDEKVSY</sequence>
<feature type="domain" description="Ammonium transporter AmtB-like" evidence="10">
    <location>
        <begin position="7"/>
        <end position="404"/>
    </location>
</feature>
<dbReference type="SUPFAM" id="SSF111352">
    <property type="entry name" value="Ammonium transporter"/>
    <property type="match status" value="1"/>
</dbReference>
<dbReference type="Gene3D" id="1.10.3430.10">
    <property type="entry name" value="Ammonium transporter AmtB like domains"/>
    <property type="match status" value="1"/>
</dbReference>
<keyword evidence="7 9" id="KW-0924">Ammonia transport</keyword>
<keyword evidence="3 9" id="KW-0813">Transport</keyword>
<dbReference type="AlphaFoldDB" id="A0A0R1Y4C2"/>
<keyword evidence="12" id="KW-1185">Reference proteome</keyword>
<feature type="transmembrane region" description="Helical" evidence="9">
    <location>
        <begin position="126"/>
        <end position="147"/>
    </location>
</feature>
<evidence type="ECO:0000256" key="5">
    <source>
        <dbReference type="ARBA" id="ARBA00022989"/>
    </source>
</evidence>
<feature type="transmembrane region" description="Helical" evidence="9">
    <location>
        <begin position="195"/>
        <end position="214"/>
    </location>
</feature>
<feature type="transmembrane region" description="Helical" evidence="9">
    <location>
        <begin position="6"/>
        <end position="28"/>
    </location>
</feature>
<evidence type="ECO:0000256" key="6">
    <source>
        <dbReference type="ARBA" id="ARBA00023136"/>
    </source>
</evidence>
<dbReference type="Pfam" id="PF00909">
    <property type="entry name" value="Ammonium_transp"/>
    <property type="match status" value="1"/>
</dbReference>
<name>A0A0R1Y4C2_9LACO</name>
<evidence type="ECO:0000256" key="3">
    <source>
        <dbReference type="ARBA" id="ARBA00022448"/>
    </source>
</evidence>
<dbReference type="PATRIC" id="fig|1423754.3.peg.505"/>
<evidence type="ECO:0000256" key="4">
    <source>
        <dbReference type="ARBA" id="ARBA00022692"/>
    </source>
</evidence>